<dbReference type="InterPro" id="IPR050807">
    <property type="entry name" value="TransReg_Diox_bact_type"/>
</dbReference>
<protein>
    <submittedName>
        <fullName evidence="5">XRE family transcriptional regulator</fullName>
    </submittedName>
</protein>
<dbReference type="Gene3D" id="2.60.120.10">
    <property type="entry name" value="Jelly Rolls"/>
    <property type="match status" value="1"/>
</dbReference>
<dbReference type="Gene3D" id="1.10.260.40">
    <property type="entry name" value="lambda repressor-like DNA-binding domains"/>
    <property type="match status" value="1"/>
</dbReference>
<sequence>MDYLSHNVSENLKRLRQSKGMSLDQVAEQTGVSKSMLAQIEKGTANPSLGVLGKITSGLRIEFQTLIEAPRVDFCLVKPEEMIPTKELEGQYKVFTCFPFEDSQSVEIYRIDVEPGGVYTSGSHGERTREYITVIDGTLTIECHDHSQKVEKSQVYKFETDQPHIYRNEGSERASCMCFFLDYTNIR</sequence>
<evidence type="ECO:0000313" key="5">
    <source>
        <dbReference type="EMBL" id="MCC2241170.1"/>
    </source>
</evidence>
<feature type="domain" description="HTH cro/C1-type" evidence="4">
    <location>
        <begin position="12"/>
        <end position="66"/>
    </location>
</feature>
<dbReference type="RefSeq" id="WP_117841435.1">
    <property type="nucleotide sequence ID" value="NZ_JAJEQW010000002.1"/>
</dbReference>
<dbReference type="InterPro" id="IPR001387">
    <property type="entry name" value="Cro/C1-type_HTH"/>
</dbReference>
<dbReference type="CDD" id="cd00093">
    <property type="entry name" value="HTH_XRE"/>
    <property type="match status" value="1"/>
</dbReference>
<dbReference type="Pfam" id="PF01381">
    <property type="entry name" value="HTH_3"/>
    <property type="match status" value="1"/>
</dbReference>
<evidence type="ECO:0000256" key="3">
    <source>
        <dbReference type="ARBA" id="ARBA00023163"/>
    </source>
</evidence>
<dbReference type="AlphaFoldDB" id="A0AAW4WG01"/>
<evidence type="ECO:0000259" key="4">
    <source>
        <dbReference type="PROSITE" id="PS50943"/>
    </source>
</evidence>
<dbReference type="CDD" id="cd02209">
    <property type="entry name" value="cupin_XRE_C"/>
    <property type="match status" value="1"/>
</dbReference>
<proteinExistence type="predicted"/>
<comment type="caution">
    <text evidence="5">The sequence shown here is derived from an EMBL/GenBank/DDBJ whole genome shotgun (WGS) entry which is preliminary data.</text>
</comment>
<evidence type="ECO:0000313" key="6">
    <source>
        <dbReference type="Proteomes" id="UP001198893"/>
    </source>
</evidence>
<gene>
    <name evidence="5" type="ORF">LKD47_02475</name>
</gene>
<keyword evidence="2" id="KW-0238">DNA-binding</keyword>
<dbReference type="PROSITE" id="PS50943">
    <property type="entry name" value="HTH_CROC1"/>
    <property type="match status" value="1"/>
</dbReference>
<evidence type="ECO:0000256" key="1">
    <source>
        <dbReference type="ARBA" id="ARBA00023015"/>
    </source>
</evidence>
<dbReference type="EMBL" id="JAJEQW010000002">
    <property type="protein sequence ID" value="MCC2241170.1"/>
    <property type="molecule type" value="Genomic_DNA"/>
</dbReference>
<dbReference type="InterPro" id="IPR013096">
    <property type="entry name" value="Cupin_2"/>
</dbReference>
<dbReference type="GO" id="GO:0005829">
    <property type="term" value="C:cytosol"/>
    <property type="evidence" value="ECO:0007669"/>
    <property type="project" value="TreeGrafter"/>
</dbReference>
<organism evidence="5 6">
    <name type="scientific">Roseburia amylophila</name>
    <dbReference type="NCBI Taxonomy" id="2981794"/>
    <lineage>
        <taxon>Bacteria</taxon>
        <taxon>Bacillati</taxon>
        <taxon>Bacillota</taxon>
        <taxon>Clostridia</taxon>
        <taxon>Lachnospirales</taxon>
        <taxon>Lachnospiraceae</taxon>
        <taxon>Roseburia</taxon>
    </lineage>
</organism>
<dbReference type="InterPro" id="IPR014710">
    <property type="entry name" value="RmlC-like_jellyroll"/>
</dbReference>
<dbReference type="GO" id="GO:0003700">
    <property type="term" value="F:DNA-binding transcription factor activity"/>
    <property type="evidence" value="ECO:0007669"/>
    <property type="project" value="TreeGrafter"/>
</dbReference>
<reference evidence="5" key="1">
    <citation type="submission" date="2021-10" db="EMBL/GenBank/DDBJ databases">
        <title>Anaerobic single-cell dispensing facilitates the cultivation of human gut bacteria.</title>
        <authorList>
            <person name="Afrizal A."/>
        </authorList>
    </citation>
    <scope>NUCLEOTIDE SEQUENCE</scope>
    <source>
        <strain evidence="5">CLA-AA-H204</strain>
    </source>
</reference>
<dbReference type="InterPro" id="IPR010982">
    <property type="entry name" value="Lambda_DNA-bd_dom_sf"/>
</dbReference>
<dbReference type="SMART" id="SM00530">
    <property type="entry name" value="HTH_XRE"/>
    <property type="match status" value="1"/>
</dbReference>
<dbReference type="SUPFAM" id="SSF51182">
    <property type="entry name" value="RmlC-like cupins"/>
    <property type="match status" value="1"/>
</dbReference>
<dbReference type="GO" id="GO:0003677">
    <property type="term" value="F:DNA binding"/>
    <property type="evidence" value="ECO:0007669"/>
    <property type="project" value="UniProtKB-KW"/>
</dbReference>
<dbReference type="InterPro" id="IPR011051">
    <property type="entry name" value="RmlC_Cupin_sf"/>
</dbReference>
<keyword evidence="1" id="KW-0805">Transcription regulation</keyword>
<accession>A0AAW4WG01</accession>
<dbReference type="SUPFAM" id="SSF47413">
    <property type="entry name" value="lambda repressor-like DNA-binding domains"/>
    <property type="match status" value="1"/>
</dbReference>
<dbReference type="Proteomes" id="UP001198893">
    <property type="component" value="Unassembled WGS sequence"/>
</dbReference>
<evidence type="ECO:0000256" key="2">
    <source>
        <dbReference type="ARBA" id="ARBA00023125"/>
    </source>
</evidence>
<keyword evidence="3" id="KW-0804">Transcription</keyword>
<dbReference type="PANTHER" id="PTHR46797:SF23">
    <property type="entry name" value="HTH-TYPE TRANSCRIPTIONAL REGULATOR SUTR"/>
    <property type="match status" value="1"/>
</dbReference>
<dbReference type="PANTHER" id="PTHR46797">
    <property type="entry name" value="HTH-TYPE TRANSCRIPTIONAL REGULATOR"/>
    <property type="match status" value="1"/>
</dbReference>
<name>A0AAW4WG01_9FIRM</name>
<dbReference type="Pfam" id="PF07883">
    <property type="entry name" value="Cupin_2"/>
    <property type="match status" value="1"/>
</dbReference>